<protein>
    <submittedName>
        <fullName evidence="1">Uncharacterized protein</fullName>
    </submittedName>
</protein>
<proteinExistence type="predicted"/>
<dbReference type="RefSeq" id="WP_093153567.1">
    <property type="nucleotide sequence ID" value="NZ_FNBW01000016.1"/>
</dbReference>
<comment type="caution">
    <text evidence="1">The sequence shown here is derived from an EMBL/GenBank/DDBJ whole genome shotgun (WGS) entry which is preliminary data.</text>
</comment>
<dbReference type="EMBL" id="FNBW01000016">
    <property type="protein sequence ID" value="SDG38818.1"/>
    <property type="molecule type" value="Genomic_DNA"/>
</dbReference>
<keyword evidence="2" id="KW-1185">Reference proteome</keyword>
<dbReference type="OrthoDB" id="9899327at2"/>
<organism evidence="1 2">
    <name type="scientific">Thalassobaculum litoreum DSM 18839</name>
    <dbReference type="NCBI Taxonomy" id="1123362"/>
    <lineage>
        <taxon>Bacteria</taxon>
        <taxon>Pseudomonadati</taxon>
        <taxon>Pseudomonadota</taxon>
        <taxon>Alphaproteobacteria</taxon>
        <taxon>Rhodospirillales</taxon>
        <taxon>Thalassobaculaceae</taxon>
        <taxon>Thalassobaculum</taxon>
    </lineage>
</organism>
<dbReference type="AlphaFoldDB" id="A0A8G2BN86"/>
<reference evidence="1 2" key="1">
    <citation type="submission" date="2016-10" db="EMBL/GenBank/DDBJ databases">
        <authorList>
            <person name="Varghese N."/>
            <person name="Submissions S."/>
        </authorList>
    </citation>
    <scope>NUCLEOTIDE SEQUENCE [LARGE SCALE GENOMIC DNA]</scope>
    <source>
        <strain evidence="1 2">DSM 18839</strain>
    </source>
</reference>
<evidence type="ECO:0000313" key="1">
    <source>
        <dbReference type="EMBL" id="SDG38818.1"/>
    </source>
</evidence>
<gene>
    <name evidence="1" type="ORF">SAMN05660686_04214</name>
</gene>
<sequence length="100" mass="11214">MRMPVRECSFAILADSVAEVVGKKNLAYVAIKQAASTDNPARERWASNLFGQISLSNRKQIRSNAMDKAHVERNKRRSEDKRVKEIKGVDWGNLFAHSGG</sequence>
<evidence type="ECO:0000313" key="2">
    <source>
        <dbReference type="Proteomes" id="UP000198615"/>
    </source>
</evidence>
<name>A0A8G2BN86_9PROT</name>
<accession>A0A8G2BN86</accession>
<dbReference type="Proteomes" id="UP000198615">
    <property type="component" value="Unassembled WGS sequence"/>
</dbReference>